<protein>
    <submittedName>
        <fullName evidence="1">Alpha/beta hydrolase</fullName>
    </submittedName>
</protein>
<dbReference type="EMBL" id="JAERQM010000006">
    <property type="protein sequence ID" value="MBU8545847.1"/>
    <property type="molecule type" value="Genomic_DNA"/>
</dbReference>
<accession>A0ABS6HDF4</accession>
<proteinExistence type="predicted"/>
<dbReference type="RefSeq" id="WP_216877870.1">
    <property type="nucleotide sequence ID" value="NZ_JAERQM010000006.1"/>
</dbReference>
<gene>
    <name evidence="1" type="ORF">JJQ90_19140</name>
</gene>
<evidence type="ECO:0000313" key="1">
    <source>
        <dbReference type="EMBL" id="MBU8545847.1"/>
    </source>
</evidence>
<dbReference type="InterPro" id="IPR010297">
    <property type="entry name" value="DUF900_hydrolase"/>
</dbReference>
<keyword evidence="2" id="KW-1185">Reference proteome</keyword>
<name>A0ABS6HDF4_9PROT</name>
<evidence type="ECO:0000313" key="2">
    <source>
        <dbReference type="Proteomes" id="UP000689967"/>
    </source>
</evidence>
<sequence>MAKKPKKTAKGGAATITFATNRARMDAGFGMNAEEAAPSRLLLGEVEVELLGKPEATEAGRDLMRTPDITGLDDFADPTRGDCAQTLDVWLTRAAATKALPLLFIHGFSNSFESAVKRAVQISEFYGAEGLALAPLVFSWPSDGKLIAADSGGFIGGAKEQYWRDQRDAAAAGPALARLLAQIRNARARVAGEPPRLALLAHSMGNHALAHGLLSLDNGLMTREMRGLFGHAVMASADVDAGAFAPGMSLRILADLAEQVTVAISRDTTLSLASRIANHGSRRLGHFGPDDLAVLPANIQVVDYWPGLSWATPGQVLPTGGSEYDLIQHQWYRNDMGARGDLVAALAGKPTPRRQLLASEEQLAGGEFRRHATLQLA</sequence>
<dbReference type="PANTHER" id="PTHR36513">
    <property type="entry name" value="ABC TRANSMEMBRANE TYPE-1 DOMAIN-CONTAINING PROTEIN"/>
    <property type="match status" value="1"/>
</dbReference>
<keyword evidence="1" id="KW-0378">Hydrolase</keyword>
<dbReference type="GO" id="GO:0016787">
    <property type="term" value="F:hydrolase activity"/>
    <property type="evidence" value="ECO:0007669"/>
    <property type="project" value="UniProtKB-KW"/>
</dbReference>
<reference evidence="1 2" key="1">
    <citation type="submission" date="2021-01" db="EMBL/GenBank/DDBJ databases">
        <title>Roseomonas sp. nov, a bacterium isolated from an oil production mixture in Yumen Oilfield.</title>
        <authorList>
            <person name="Wu D."/>
        </authorList>
    </citation>
    <scope>NUCLEOTIDE SEQUENCE [LARGE SCALE GENOMIC DNA]</scope>
    <source>
        <strain evidence="1 2">ROY-5-3</strain>
    </source>
</reference>
<dbReference type="Proteomes" id="UP000689967">
    <property type="component" value="Unassembled WGS sequence"/>
</dbReference>
<dbReference type="PANTHER" id="PTHR36513:SF1">
    <property type="entry name" value="TRANSMEMBRANE PROTEIN"/>
    <property type="match status" value="1"/>
</dbReference>
<dbReference type="Pfam" id="PF05990">
    <property type="entry name" value="DUF900"/>
    <property type="match status" value="1"/>
</dbReference>
<comment type="caution">
    <text evidence="1">The sequence shown here is derived from an EMBL/GenBank/DDBJ whole genome shotgun (WGS) entry which is preliminary data.</text>
</comment>
<organism evidence="1 2">
    <name type="scientific">Falsiroseomonas oleicola</name>
    <dbReference type="NCBI Taxonomy" id="2801474"/>
    <lineage>
        <taxon>Bacteria</taxon>
        <taxon>Pseudomonadati</taxon>
        <taxon>Pseudomonadota</taxon>
        <taxon>Alphaproteobacteria</taxon>
        <taxon>Acetobacterales</taxon>
        <taxon>Roseomonadaceae</taxon>
        <taxon>Falsiroseomonas</taxon>
    </lineage>
</organism>